<keyword evidence="2" id="KW-0325">Glycoprotein</keyword>
<accession>A0ABV3XYX9</accession>
<dbReference type="EMBL" id="JBEHHI010000005">
    <property type="protein sequence ID" value="MEX5730253.1"/>
    <property type="molecule type" value="Genomic_DNA"/>
</dbReference>
<keyword evidence="5" id="KW-1185">Reference proteome</keyword>
<name>A0ABV3XYX9_9RHOB</name>
<sequence>MSAGADPAKPDFVVLGAMKCATSTVCKYLEEHPEVYMAPRCEPNYFSDDANYAKGPEWYARFFAPRQGEAICGEGSNDYAAGAMYPHSAERMARDLPEARLIFMVRHPLRRIVSAWVQNRVDMGDAVPPTLEAAVREMPARFVDQSLYWKNLSRYRALYPDAQIFIGFMEDLSRDSDAFFGRLCAFLGVEPYSVDAGLHVNPSAGKRVPAGLYTRLNSAGPVRLAKQVLPKGVTRAVKDRLLSRPAAEMRLPPEIEAELAEELRPDAQALLAHCGKPGDFWAL</sequence>
<evidence type="ECO:0000313" key="4">
    <source>
        <dbReference type="EMBL" id="MEX5730253.1"/>
    </source>
</evidence>
<dbReference type="InterPro" id="IPR037359">
    <property type="entry name" value="NST/OST"/>
</dbReference>
<keyword evidence="1" id="KW-0808">Transferase</keyword>
<dbReference type="InterPro" id="IPR000863">
    <property type="entry name" value="Sulfotransferase_dom"/>
</dbReference>
<proteinExistence type="predicted"/>
<dbReference type="Proteomes" id="UP001560019">
    <property type="component" value="Unassembled WGS sequence"/>
</dbReference>
<dbReference type="InterPro" id="IPR027417">
    <property type="entry name" value="P-loop_NTPase"/>
</dbReference>
<evidence type="ECO:0000256" key="1">
    <source>
        <dbReference type="ARBA" id="ARBA00022679"/>
    </source>
</evidence>
<evidence type="ECO:0000256" key="2">
    <source>
        <dbReference type="ARBA" id="ARBA00023180"/>
    </source>
</evidence>
<gene>
    <name evidence="4" type="ORF">Ga0609869_003606</name>
</gene>
<dbReference type="Pfam" id="PF00685">
    <property type="entry name" value="Sulfotransfer_1"/>
    <property type="match status" value="1"/>
</dbReference>
<evidence type="ECO:0000313" key="5">
    <source>
        <dbReference type="Proteomes" id="UP001560019"/>
    </source>
</evidence>
<protein>
    <recommendedName>
        <fullName evidence="3">Sulfotransferase domain-containing protein</fullName>
    </recommendedName>
</protein>
<dbReference type="SUPFAM" id="SSF52540">
    <property type="entry name" value="P-loop containing nucleoside triphosphate hydrolases"/>
    <property type="match status" value="1"/>
</dbReference>
<organism evidence="4 5">
    <name type="scientific">Rhodovulum iodosum</name>
    <dbReference type="NCBI Taxonomy" id="68291"/>
    <lineage>
        <taxon>Bacteria</taxon>
        <taxon>Pseudomonadati</taxon>
        <taxon>Pseudomonadota</taxon>
        <taxon>Alphaproteobacteria</taxon>
        <taxon>Rhodobacterales</taxon>
        <taxon>Paracoccaceae</taxon>
        <taxon>Rhodovulum</taxon>
    </lineage>
</organism>
<comment type="caution">
    <text evidence="4">The sequence shown here is derived from an EMBL/GenBank/DDBJ whole genome shotgun (WGS) entry which is preliminary data.</text>
</comment>
<dbReference type="RefSeq" id="WP_125403219.1">
    <property type="nucleotide sequence ID" value="NZ_JBEHHI010000005.1"/>
</dbReference>
<dbReference type="PANTHER" id="PTHR10605:SF56">
    <property type="entry name" value="BIFUNCTIONAL HEPARAN SULFATE N-DEACETYLASE_N-SULFOTRANSFERASE"/>
    <property type="match status" value="1"/>
</dbReference>
<reference evidence="4 5" key="1">
    <citation type="submission" date="2024-06" db="EMBL/GenBank/DDBJ databases">
        <title>Genome of Rhodovulum iodosum, a marine photoferrotroph.</title>
        <authorList>
            <person name="Bianchini G."/>
            <person name="Nikeleit V."/>
            <person name="Kappler A."/>
            <person name="Bryce C."/>
            <person name="Sanchez-Baracaldo P."/>
        </authorList>
    </citation>
    <scope>NUCLEOTIDE SEQUENCE [LARGE SCALE GENOMIC DNA]</scope>
    <source>
        <strain evidence="4 5">UT/N1</strain>
    </source>
</reference>
<evidence type="ECO:0000259" key="3">
    <source>
        <dbReference type="Pfam" id="PF00685"/>
    </source>
</evidence>
<feature type="domain" description="Sulfotransferase" evidence="3">
    <location>
        <begin position="10"/>
        <end position="190"/>
    </location>
</feature>
<dbReference type="PANTHER" id="PTHR10605">
    <property type="entry name" value="HEPARAN SULFATE SULFOTRANSFERASE"/>
    <property type="match status" value="1"/>
</dbReference>
<dbReference type="Gene3D" id="3.40.50.300">
    <property type="entry name" value="P-loop containing nucleotide triphosphate hydrolases"/>
    <property type="match status" value="1"/>
</dbReference>